<keyword evidence="2" id="KW-0812">Transmembrane</keyword>
<dbReference type="RefSeq" id="XP_020132083.1">
    <property type="nucleotide sequence ID" value="XM_020271234.1"/>
</dbReference>
<feature type="transmembrane region" description="Helical" evidence="2">
    <location>
        <begin position="25"/>
        <end position="44"/>
    </location>
</feature>
<protein>
    <submittedName>
        <fullName evidence="3">Cytochrome p450 55a1</fullName>
    </submittedName>
</protein>
<sequence length="154" mass="16562">MAPSAPEVVAAGSPHPAPPNASPAVLARIIYGILGVLFPDLAFLTKQAAIRSNGSATATEASRASQELLDYMGSLVDQRSAELKEDLINHLITTQPRRHSNLSKANVVQMVFLMLVACNATMVNMINLVAIPLHHPWTPPMRDVGVVELPVHMK</sequence>
<dbReference type="EMBL" id="MNUE01000015">
    <property type="protein sequence ID" value="OJD35823.1"/>
    <property type="molecule type" value="Genomic_DNA"/>
</dbReference>
<dbReference type="GO" id="GO:0005506">
    <property type="term" value="F:iron ion binding"/>
    <property type="evidence" value="ECO:0007669"/>
    <property type="project" value="InterPro"/>
</dbReference>
<dbReference type="GO" id="GO:0016705">
    <property type="term" value="F:oxidoreductase activity, acting on paired donors, with incorporation or reduction of molecular oxygen"/>
    <property type="evidence" value="ECO:0007669"/>
    <property type="project" value="InterPro"/>
</dbReference>
<comment type="caution">
    <text evidence="3">The sequence shown here is derived from an EMBL/GenBank/DDBJ whole genome shotgun (WGS) entry which is preliminary data.</text>
</comment>
<dbReference type="STRING" id="236234.A0A1J9S5M9"/>
<dbReference type="OrthoDB" id="3945418at2759"/>
<dbReference type="GO" id="GO:0004497">
    <property type="term" value="F:monooxygenase activity"/>
    <property type="evidence" value="ECO:0007669"/>
    <property type="project" value="InterPro"/>
</dbReference>
<dbReference type="GO" id="GO:0020037">
    <property type="term" value="F:heme binding"/>
    <property type="evidence" value="ECO:0007669"/>
    <property type="project" value="InterPro"/>
</dbReference>
<reference evidence="3 4" key="1">
    <citation type="submission" date="2016-10" db="EMBL/GenBank/DDBJ databases">
        <title>Proteomics and genomics reveal pathogen-plant mechanisms compatible with a hemibiotrophic lifestyle of Diplodia corticola.</title>
        <authorList>
            <person name="Fernandes I."/>
            <person name="De Jonge R."/>
            <person name="Van De Peer Y."/>
            <person name="Devreese B."/>
            <person name="Alves A."/>
            <person name="Esteves A.C."/>
        </authorList>
    </citation>
    <scope>NUCLEOTIDE SEQUENCE [LARGE SCALE GENOMIC DNA]</scope>
    <source>
        <strain evidence="3 4">CBS 112549</strain>
    </source>
</reference>
<keyword evidence="2" id="KW-1133">Transmembrane helix</keyword>
<dbReference type="Gene3D" id="1.10.630.10">
    <property type="entry name" value="Cytochrome P450"/>
    <property type="match status" value="1"/>
</dbReference>
<evidence type="ECO:0000256" key="2">
    <source>
        <dbReference type="SAM" id="Phobius"/>
    </source>
</evidence>
<dbReference type="SUPFAM" id="SSF48264">
    <property type="entry name" value="Cytochrome P450"/>
    <property type="match status" value="1"/>
</dbReference>
<proteinExistence type="inferred from homology"/>
<accession>A0A1J9S5M9</accession>
<dbReference type="PANTHER" id="PTHR46696:SF6">
    <property type="entry name" value="P450, PUTATIVE (EUROFUNG)-RELATED"/>
    <property type="match status" value="1"/>
</dbReference>
<dbReference type="Proteomes" id="UP000183809">
    <property type="component" value="Unassembled WGS sequence"/>
</dbReference>
<name>A0A1J9S5M9_9PEZI</name>
<gene>
    <name evidence="3" type="ORF">BKCO1_15000135</name>
</gene>
<organism evidence="3 4">
    <name type="scientific">Diplodia corticola</name>
    <dbReference type="NCBI Taxonomy" id="236234"/>
    <lineage>
        <taxon>Eukaryota</taxon>
        <taxon>Fungi</taxon>
        <taxon>Dikarya</taxon>
        <taxon>Ascomycota</taxon>
        <taxon>Pezizomycotina</taxon>
        <taxon>Dothideomycetes</taxon>
        <taxon>Dothideomycetes incertae sedis</taxon>
        <taxon>Botryosphaeriales</taxon>
        <taxon>Botryosphaeriaceae</taxon>
        <taxon>Diplodia</taxon>
    </lineage>
</organism>
<keyword evidence="2" id="KW-0472">Membrane</keyword>
<comment type="similarity">
    <text evidence="1">Belongs to the cytochrome P450 family.</text>
</comment>
<evidence type="ECO:0000313" key="4">
    <source>
        <dbReference type="Proteomes" id="UP000183809"/>
    </source>
</evidence>
<evidence type="ECO:0000313" key="3">
    <source>
        <dbReference type="EMBL" id="OJD35823.1"/>
    </source>
</evidence>
<feature type="transmembrane region" description="Helical" evidence="2">
    <location>
        <begin position="107"/>
        <end position="131"/>
    </location>
</feature>
<keyword evidence="4" id="KW-1185">Reference proteome</keyword>
<dbReference type="InterPro" id="IPR036396">
    <property type="entry name" value="Cyt_P450_sf"/>
</dbReference>
<dbReference type="AlphaFoldDB" id="A0A1J9S5M9"/>
<dbReference type="GeneID" id="31011493"/>
<evidence type="ECO:0000256" key="1">
    <source>
        <dbReference type="ARBA" id="ARBA00010617"/>
    </source>
</evidence>
<dbReference type="PANTHER" id="PTHR46696">
    <property type="entry name" value="P450, PUTATIVE (EUROFUNG)-RELATED"/>
    <property type="match status" value="1"/>
</dbReference>